<sequence>MEPLVQLRPPPPLLPLGSQPVHPNQSGLVSQDETDLSDSHLSQADTHSSEAAGRSIETEPPRPVRELGSLSPVSEDVLHSLLSTTETITTAPLDQIPALASAFPTNQPSNDRPTTPEHQSSPERPNSAVAIHSVQRPPPERSLWRSHIATLGSPSKSGFTSTLDDPSRTPARRIPIREAIAQGSASPRKDYSSGPSSGVLGRPVFTRYTSEDRTRSPIRRPPDVANRVMEVSSGIARPTSSASPEKVRSGSEEPQFPRGHYQGRSFQRSASDSEIWTPSKTGRFSAFPIRPAVDARLPSTIPEENGTDSPKKSTQSNLSSKSALRQPSSMAGSRIPRIGAKPYARPPEKEKQQGKGKEPVHKLFLTKRPTSSGSAPTKPVRLVKSVNAAGSGSSSEDLADSHAPTLSVPSSSQMGTSALPQPSPSLKRKRSVKMPSPPASQPTFARLVTSTSRQNPSSVLPAPPQDSGTAVKKTKIGHVRTVGGDNAAQKRAARSPGAHASVDGTAKTRDQPRIDLVSGPSESQIAPSSPPPTLPPALQATPEQPAPPDVQTELASPPDIQSTTLLSELHASSPSDVSLSSTTRVTRSRRNPQPTGDVFGPFRPLQPRRRRTAETAGEGTFSSMSALALKALTTSNTTKNQRNLVAVLETEVIRKPGNRPGSPTTRVKTIEERRKLEQGEGRRERAERRARRSSEPLDDSSLTSEDEQSLTLGPNGQPFRHRRGAGEEEDYESPERPDRPEKRMRICEVGESGEENGVKSVKWDRGLFTTIYFDDLPLQSRARDKSQTPTTNVRGALAGSAKALRLDSLGNLVNATSPLKELVQENVVVKKYVYDDDAEAADIDTPKVSSKGKGKKSRG</sequence>
<feature type="compositionally biased region" description="Low complexity" evidence="1">
    <location>
        <begin position="572"/>
        <end position="585"/>
    </location>
</feature>
<feature type="compositionally biased region" description="Polar residues" evidence="1">
    <location>
        <begin position="264"/>
        <end position="282"/>
    </location>
</feature>
<feature type="compositionally biased region" description="Polar residues" evidence="1">
    <location>
        <begin position="152"/>
        <end position="164"/>
    </location>
</feature>
<feature type="compositionally biased region" description="Polar residues" evidence="1">
    <location>
        <begin position="448"/>
        <end position="458"/>
    </location>
</feature>
<reference evidence="2" key="1">
    <citation type="submission" date="2019-10" db="EMBL/GenBank/DDBJ databases">
        <authorList>
            <consortium name="DOE Joint Genome Institute"/>
            <person name="Kuo A."/>
            <person name="Miyauchi S."/>
            <person name="Kiss E."/>
            <person name="Drula E."/>
            <person name="Kohler A."/>
            <person name="Sanchez-Garcia M."/>
            <person name="Andreopoulos B."/>
            <person name="Barry K.W."/>
            <person name="Bonito G."/>
            <person name="Buee M."/>
            <person name="Carver A."/>
            <person name="Chen C."/>
            <person name="Cichocki N."/>
            <person name="Clum A."/>
            <person name="Culley D."/>
            <person name="Crous P.W."/>
            <person name="Fauchery L."/>
            <person name="Girlanda M."/>
            <person name="Hayes R."/>
            <person name="Keri Z."/>
            <person name="LaButti K."/>
            <person name="Lipzen A."/>
            <person name="Lombard V."/>
            <person name="Magnuson J."/>
            <person name="Maillard F."/>
            <person name="Morin E."/>
            <person name="Murat C."/>
            <person name="Nolan M."/>
            <person name="Ohm R."/>
            <person name="Pangilinan J."/>
            <person name="Pereira M."/>
            <person name="Perotto S."/>
            <person name="Peter M."/>
            <person name="Riley R."/>
            <person name="Sitrit Y."/>
            <person name="Stielow B."/>
            <person name="Szollosi G."/>
            <person name="Zifcakova L."/>
            <person name="Stursova M."/>
            <person name="Spatafora J.W."/>
            <person name="Tedersoo L."/>
            <person name="Vaario L.-M."/>
            <person name="Yamada A."/>
            <person name="Yan M."/>
            <person name="Wang P."/>
            <person name="Xu J."/>
            <person name="Bruns T."/>
            <person name="Baldrian P."/>
            <person name="Vilgalys R."/>
            <person name="Henrissat B."/>
            <person name="Grigoriev I.V."/>
            <person name="Hibbett D."/>
            <person name="Nagy L.G."/>
            <person name="Martin F.M."/>
        </authorList>
    </citation>
    <scope>NUCLEOTIDE SEQUENCE</scope>
    <source>
        <strain evidence="2">Prilba</strain>
    </source>
</reference>
<feature type="compositionally biased region" description="Basic and acidic residues" evidence="1">
    <location>
        <begin position="346"/>
        <end position="361"/>
    </location>
</feature>
<feature type="compositionally biased region" description="Polar residues" evidence="1">
    <location>
        <begin position="312"/>
        <end position="331"/>
    </location>
</feature>
<dbReference type="EMBL" id="WHVB01000011">
    <property type="protein sequence ID" value="KAF8478696.1"/>
    <property type="molecule type" value="Genomic_DNA"/>
</dbReference>
<feature type="region of interest" description="Disordered" evidence="1">
    <location>
        <begin position="654"/>
        <end position="743"/>
    </location>
</feature>
<dbReference type="AlphaFoldDB" id="A0A9P5T7F5"/>
<proteinExistence type="predicted"/>
<protein>
    <submittedName>
        <fullName evidence="2">Uncharacterized protein</fullName>
    </submittedName>
</protein>
<feature type="region of interest" description="Disordered" evidence="1">
    <location>
        <begin position="1"/>
        <end position="71"/>
    </location>
</feature>
<evidence type="ECO:0000313" key="3">
    <source>
        <dbReference type="Proteomes" id="UP000759537"/>
    </source>
</evidence>
<feature type="compositionally biased region" description="Basic and acidic residues" evidence="1">
    <location>
        <begin position="668"/>
        <end position="695"/>
    </location>
</feature>
<feature type="compositionally biased region" description="Polar residues" evidence="1">
    <location>
        <begin position="103"/>
        <end position="124"/>
    </location>
</feature>
<keyword evidence="3" id="KW-1185">Reference proteome</keyword>
<feature type="compositionally biased region" description="Basic and acidic residues" evidence="1">
    <location>
        <begin position="733"/>
        <end position="743"/>
    </location>
</feature>
<name>A0A9P5T7F5_9AGAM</name>
<dbReference type="Proteomes" id="UP000759537">
    <property type="component" value="Unassembled WGS sequence"/>
</dbReference>
<feature type="compositionally biased region" description="Polar residues" evidence="1">
    <location>
        <begin position="407"/>
        <end position="420"/>
    </location>
</feature>
<accession>A0A9P5T7F5</accession>
<reference evidence="2" key="2">
    <citation type="journal article" date="2020" name="Nat. Commun.">
        <title>Large-scale genome sequencing of mycorrhizal fungi provides insights into the early evolution of symbiotic traits.</title>
        <authorList>
            <person name="Miyauchi S."/>
            <person name="Kiss E."/>
            <person name="Kuo A."/>
            <person name="Drula E."/>
            <person name="Kohler A."/>
            <person name="Sanchez-Garcia M."/>
            <person name="Morin E."/>
            <person name="Andreopoulos B."/>
            <person name="Barry K.W."/>
            <person name="Bonito G."/>
            <person name="Buee M."/>
            <person name="Carver A."/>
            <person name="Chen C."/>
            <person name="Cichocki N."/>
            <person name="Clum A."/>
            <person name="Culley D."/>
            <person name="Crous P.W."/>
            <person name="Fauchery L."/>
            <person name="Girlanda M."/>
            <person name="Hayes R.D."/>
            <person name="Keri Z."/>
            <person name="LaButti K."/>
            <person name="Lipzen A."/>
            <person name="Lombard V."/>
            <person name="Magnuson J."/>
            <person name="Maillard F."/>
            <person name="Murat C."/>
            <person name="Nolan M."/>
            <person name="Ohm R.A."/>
            <person name="Pangilinan J."/>
            <person name="Pereira M.F."/>
            <person name="Perotto S."/>
            <person name="Peter M."/>
            <person name="Pfister S."/>
            <person name="Riley R."/>
            <person name="Sitrit Y."/>
            <person name="Stielow J.B."/>
            <person name="Szollosi G."/>
            <person name="Zifcakova L."/>
            <person name="Stursova M."/>
            <person name="Spatafora J.W."/>
            <person name="Tedersoo L."/>
            <person name="Vaario L.M."/>
            <person name="Yamada A."/>
            <person name="Yan M."/>
            <person name="Wang P."/>
            <person name="Xu J."/>
            <person name="Bruns T."/>
            <person name="Baldrian P."/>
            <person name="Vilgalys R."/>
            <person name="Dunand C."/>
            <person name="Henrissat B."/>
            <person name="Grigoriev I.V."/>
            <person name="Hibbett D."/>
            <person name="Nagy L.G."/>
            <person name="Martin F.M."/>
        </authorList>
    </citation>
    <scope>NUCLEOTIDE SEQUENCE</scope>
    <source>
        <strain evidence="2">Prilba</strain>
    </source>
</reference>
<feature type="compositionally biased region" description="Polar residues" evidence="1">
    <location>
        <begin position="21"/>
        <end position="31"/>
    </location>
</feature>
<gene>
    <name evidence="2" type="ORF">DFH94DRAFT_633396</name>
</gene>
<comment type="caution">
    <text evidence="2">The sequence shown here is derived from an EMBL/GenBank/DDBJ whole genome shotgun (WGS) entry which is preliminary data.</text>
</comment>
<dbReference type="OrthoDB" id="2148418at2759"/>
<organism evidence="2 3">
    <name type="scientific">Russula ochroleuca</name>
    <dbReference type="NCBI Taxonomy" id="152965"/>
    <lineage>
        <taxon>Eukaryota</taxon>
        <taxon>Fungi</taxon>
        <taxon>Dikarya</taxon>
        <taxon>Basidiomycota</taxon>
        <taxon>Agaricomycotina</taxon>
        <taxon>Agaricomycetes</taxon>
        <taxon>Russulales</taxon>
        <taxon>Russulaceae</taxon>
        <taxon>Russula</taxon>
    </lineage>
</organism>
<evidence type="ECO:0000313" key="2">
    <source>
        <dbReference type="EMBL" id="KAF8478696.1"/>
    </source>
</evidence>
<feature type="compositionally biased region" description="Basic and acidic residues" evidence="1">
    <location>
        <begin position="56"/>
        <end position="65"/>
    </location>
</feature>
<evidence type="ECO:0000256" key="1">
    <source>
        <dbReference type="SAM" id="MobiDB-lite"/>
    </source>
</evidence>
<feature type="region of interest" description="Disordered" evidence="1">
    <location>
        <begin position="101"/>
        <end position="619"/>
    </location>
</feature>